<evidence type="ECO:0000313" key="1">
    <source>
        <dbReference type="EMBL" id="TKD12526.1"/>
    </source>
</evidence>
<dbReference type="EMBL" id="SWJZ01000156">
    <property type="protein sequence ID" value="TKD12526.1"/>
    <property type="molecule type" value="Genomic_DNA"/>
</dbReference>
<dbReference type="OrthoDB" id="9868315at2"/>
<dbReference type="RefSeq" id="WP_136909870.1">
    <property type="nucleotide sequence ID" value="NZ_SWJZ01000156.1"/>
</dbReference>
<gene>
    <name evidence="1" type="ORF">FBT96_20275</name>
</gene>
<sequence length="506" mass="54773">MDRSLRRALRIGRAPRQERHGTNIIEQTRGDVLAISFFGRGSRGLITNTGNSPPAIDEVNICKQVALFVVHDGLPGSLPTSSGDRQKNSNRPTKILGPSIKKIGFWCAAAVENLEIRPVRRPIMIYSQEIISLKIHEILVPERDMPNSTQAQRKPAGKPKLGDYFTVDLLTIEALIARGMTPTELLAYLVLGAGTDEGNTVTRSGRLAISRTLACSRYEAGQIVERLIALGAVVSFEDDLEDRRDPTAARFRLLRLEGESTPAVTAILPNRLLRDGASTSALTVAARVGGAGALRALIEIARMPAGTVEPEMIGTLSTPTLRRFGSTHIARFDLFPMEGQPIHHPIRFSQFGSEIALLSGTGLIVHDLWTTVADPDGGTPALLHPIGSLLRGMPAGSGVMTRYRLLAWALHRLSGLEPGTISQAELMAEWRQEEAVIAVLPLGWPTTTVVAVPRLALRPDDAATRARAHSDALATQAATQGVADIVERHLPRALPIVRDLLRALDP</sequence>
<proteinExistence type="predicted"/>
<evidence type="ECO:0000313" key="2">
    <source>
        <dbReference type="Proteomes" id="UP000310597"/>
    </source>
</evidence>
<protein>
    <submittedName>
        <fullName evidence="1">Uncharacterized protein</fullName>
    </submittedName>
</protein>
<comment type="caution">
    <text evidence="1">The sequence shown here is derived from an EMBL/GenBank/DDBJ whole genome shotgun (WGS) entry which is preliminary data.</text>
</comment>
<reference evidence="1 2" key="1">
    <citation type="submission" date="2019-04" db="EMBL/GenBank/DDBJ databases">
        <title>Draft Whole-Genome sequence of the purple photosynthetic bacterium Rhodobacter capsulatus SP108 with an indigenous class A beta-lactamase.</title>
        <authorList>
            <person name="Robertson S."/>
            <person name="Meyer T.E."/>
            <person name="Kyndt J.A."/>
        </authorList>
    </citation>
    <scope>NUCLEOTIDE SEQUENCE [LARGE SCALE GENOMIC DNA]</scope>
    <source>
        <strain evidence="1 2">SP108</strain>
    </source>
</reference>
<dbReference type="AlphaFoldDB" id="A0A4U1JIL9"/>
<dbReference type="Proteomes" id="UP000310597">
    <property type="component" value="Unassembled WGS sequence"/>
</dbReference>
<name>A0A4U1JIL9_RHOCA</name>
<accession>A0A4U1JIL9</accession>
<organism evidence="1 2">
    <name type="scientific">Rhodobacter capsulatus</name>
    <name type="common">Rhodopseudomonas capsulata</name>
    <dbReference type="NCBI Taxonomy" id="1061"/>
    <lineage>
        <taxon>Bacteria</taxon>
        <taxon>Pseudomonadati</taxon>
        <taxon>Pseudomonadota</taxon>
        <taxon>Alphaproteobacteria</taxon>
        <taxon>Rhodobacterales</taxon>
        <taxon>Rhodobacter group</taxon>
        <taxon>Rhodobacter</taxon>
    </lineage>
</organism>